<sequence>MAPKKKVTMGLGEFLADETYGTAAGGSWADEMEDFPPMLNLGAGTSSGYGARRNDYGSASNNTSSAPSGGNDRLQGYSRVDDGERFARTTLPIPDKPPYTTHIGNLDFSVSEEEIKGFFANCDVLNVRLVRDREQDRPKGFGYVEFNSREGLVAALDLTGQNLAGRPVRISVAEPPKERVESRSFGPWRSGGPPPTLKEEHTRTVKQEEHTRIHDGPWQRNGRLPAPAPSADGGNRPERRIPNVGDGRTSWRSERAAVPAAPTSPTPTGPPKLALAPRTLPVNAEAATTSSSSVFGSATPVNTADYAEEVMRKRREQKKAEAEKAEAERKKREEEAAAAQAAAAEKAKNEPLKVEPKVGGRNPQRREFASPKGSDAPQTKYSKEWRRGPDEPEKTELKQAESEKTELKQAEPEKGTDSWSTVTNNKGRQRRQNKTVAA</sequence>
<feature type="compositionally biased region" description="Basic and acidic residues" evidence="3">
    <location>
        <begin position="345"/>
        <end position="369"/>
    </location>
</feature>
<evidence type="ECO:0000313" key="5">
    <source>
        <dbReference type="EMBL" id="CCX34454.1"/>
    </source>
</evidence>
<feature type="compositionally biased region" description="Basic and acidic residues" evidence="3">
    <location>
        <begin position="318"/>
        <end position="335"/>
    </location>
</feature>
<evidence type="ECO:0000259" key="4">
    <source>
        <dbReference type="PROSITE" id="PS50102"/>
    </source>
</evidence>
<feature type="compositionally biased region" description="Polar residues" evidence="3">
    <location>
        <begin position="417"/>
        <end position="426"/>
    </location>
</feature>
<proteinExistence type="predicted"/>
<dbReference type="SUPFAM" id="SSF54928">
    <property type="entry name" value="RNA-binding domain, RBD"/>
    <property type="match status" value="1"/>
</dbReference>
<feature type="compositionally biased region" description="Basic and acidic residues" evidence="3">
    <location>
        <begin position="197"/>
        <end position="217"/>
    </location>
</feature>
<dbReference type="SMART" id="SM00360">
    <property type="entry name" value="RRM"/>
    <property type="match status" value="1"/>
</dbReference>
<dbReference type="InterPro" id="IPR035979">
    <property type="entry name" value="RBD_domain_sf"/>
</dbReference>
<organism evidence="5 6">
    <name type="scientific">Pyronema omphalodes (strain CBS 100304)</name>
    <name type="common">Pyronema confluens</name>
    <dbReference type="NCBI Taxonomy" id="1076935"/>
    <lineage>
        <taxon>Eukaryota</taxon>
        <taxon>Fungi</taxon>
        <taxon>Dikarya</taxon>
        <taxon>Ascomycota</taxon>
        <taxon>Pezizomycotina</taxon>
        <taxon>Pezizomycetes</taxon>
        <taxon>Pezizales</taxon>
        <taxon>Pyronemataceae</taxon>
        <taxon>Pyronema</taxon>
    </lineage>
</organism>
<evidence type="ECO:0000256" key="3">
    <source>
        <dbReference type="SAM" id="MobiDB-lite"/>
    </source>
</evidence>
<dbReference type="AlphaFoldDB" id="U4LS89"/>
<feature type="compositionally biased region" description="Polar residues" evidence="3">
    <location>
        <begin position="57"/>
        <end position="68"/>
    </location>
</feature>
<dbReference type="GO" id="GO:0003723">
    <property type="term" value="F:RNA binding"/>
    <property type="evidence" value="ECO:0007669"/>
    <property type="project" value="UniProtKB-UniRule"/>
</dbReference>
<feature type="region of interest" description="Disordered" evidence="3">
    <location>
        <begin position="39"/>
        <end position="75"/>
    </location>
</feature>
<feature type="compositionally biased region" description="Basic residues" evidence="3">
    <location>
        <begin position="427"/>
        <end position="438"/>
    </location>
</feature>
<dbReference type="PROSITE" id="PS50102">
    <property type="entry name" value="RRM"/>
    <property type="match status" value="1"/>
</dbReference>
<dbReference type="STRING" id="1076935.U4LS89"/>
<dbReference type="OrthoDB" id="48651at2759"/>
<dbReference type="eggNOG" id="KOG0118">
    <property type="taxonomic scope" value="Eukaryota"/>
</dbReference>
<dbReference type="EMBL" id="HF936538">
    <property type="protein sequence ID" value="CCX34454.1"/>
    <property type="molecule type" value="Genomic_DNA"/>
</dbReference>
<gene>
    <name evidence="5" type="ORF">PCON_03718</name>
</gene>
<feature type="compositionally biased region" description="Polar residues" evidence="3">
    <location>
        <begin position="286"/>
        <end position="302"/>
    </location>
</feature>
<keyword evidence="6" id="KW-1185">Reference proteome</keyword>
<dbReference type="InterPro" id="IPR000504">
    <property type="entry name" value="RRM_dom"/>
</dbReference>
<name>U4LS89_PYROM</name>
<dbReference type="InterPro" id="IPR012677">
    <property type="entry name" value="Nucleotide-bd_a/b_plait_sf"/>
</dbReference>
<evidence type="ECO:0000256" key="2">
    <source>
        <dbReference type="PROSITE-ProRule" id="PRU00176"/>
    </source>
</evidence>
<reference evidence="5 6" key="1">
    <citation type="journal article" date="2013" name="PLoS Genet.">
        <title>The genome and development-dependent transcriptomes of Pyronema confluens: a window into fungal evolution.</title>
        <authorList>
            <person name="Traeger S."/>
            <person name="Altegoer F."/>
            <person name="Freitag M."/>
            <person name="Gabaldon T."/>
            <person name="Kempken F."/>
            <person name="Kumar A."/>
            <person name="Marcet-Houben M."/>
            <person name="Poggeler S."/>
            <person name="Stajich J.E."/>
            <person name="Nowrousian M."/>
        </authorList>
    </citation>
    <scope>NUCLEOTIDE SEQUENCE [LARGE SCALE GENOMIC DNA]</scope>
    <source>
        <strain evidence="6">CBS 100304</strain>
        <tissue evidence="5">Vegetative mycelium</tissue>
    </source>
</reference>
<dbReference type="GO" id="GO:0005730">
    <property type="term" value="C:nucleolus"/>
    <property type="evidence" value="ECO:0007669"/>
    <property type="project" value="TreeGrafter"/>
</dbReference>
<evidence type="ECO:0000256" key="1">
    <source>
        <dbReference type="ARBA" id="ARBA00022884"/>
    </source>
</evidence>
<protein>
    <submittedName>
        <fullName evidence="5">Similar to Probable RNA-binding protein sce3 acc. no. O14369</fullName>
    </submittedName>
</protein>
<dbReference type="PANTHER" id="PTHR23236">
    <property type="entry name" value="EUKARYOTIC TRANSLATION INITIATION FACTOR 4B/4H"/>
    <property type="match status" value="1"/>
</dbReference>
<dbReference type="Proteomes" id="UP000018144">
    <property type="component" value="Unassembled WGS sequence"/>
</dbReference>
<feature type="domain" description="RRM" evidence="4">
    <location>
        <begin position="99"/>
        <end position="175"/>
    </location>
</feature>
<evidence type="ECO:0000313" key="6">
    <source>
        <dbReference type="Proteomes" id="UP000018144"/>
    </source>
</evidence>
<dbReference type="Pfam" id="PF00076">
    <property type="entry name" value="RRM_1"/>
    <property type="match status" value="1"/>
</dbReference>
<feature type="compositionally biased region" description="Basic and acidic residues" evidence="3">
    <location>
        <begin position="381"/>
        <end position="416"/>
    </location>
</feature>
<dbReference type="OMA" id="PVENWAD"/>
<accession>U4LS89</accession>
<feature type="region of interest" description="Disordered" evidence="3">
    <location>
        <begin position="174"/>
        <end position="438"/>
    </location>
</feature>
<dbReference type="Gene3D" id="3.30.70.330">
    <property type="match status" value="1"/>
</dbReference>
<keyword evidence="1 2" id="KW-0694">RNA-binding</keyword>
<dbReference type="PANTHER" id="PTHR23236:SF11">
    <property type="entry name" value="EUKARYOTIC TRANSLATION INITIATION FACTOR 4H"/>
    <property type="match status" value="1"/>
</dbReference>